<dbReference type="SUPFAM" id="SSF51735">
    <property type="entry name" value="NAD(P)-binding Rossmann-fold domains"/>
    <property type="match status" value="1"/>
</dbReference>
<dbReference type="EMBL" id="PSZM01000045">
    <property type="protein sequence ID" value="PQL90835.1"/>
    <property type="molecule type" value="Genomic_DNA"/>
</dbReference>
<dbReference type="Proteomes" id="UP000238042">
    <property type="component" value="Unassembled WGS sequence"/>
</dbReference>
<dbReference type="PRINTS" id="PR00080">
    <property type="entry name" value="SDRFAMILY"/>
</dbReference>
<dbReference type="Gene3D" id="3.40.50.720">
    <property type="entry name" value="NAD(P)-binding Rossmann-like Domain"/>
    <property type="match status" value="1"/>
</dbReference>
<evidence type="ECO:0000256" key="3">
    <source>
        <dbReference type="RuleBase" id="RU000363"/>
    </source>
</evidence>
<reference evidence="4 5" key="1">
    <citation type="submission" date="2018-02" db="EMBL/GenBank/DDBJ databases">
        <title>Genome sequences of Apibacter spp., gut symbionts of Asian honey bees.</title>
        <authorList>
            <person name="Kwong W.K."/>
            <person name="Steele M.I."/>
            <person name="Moran N.A."/>
        </authorList>
    </citation>
    <scope>NUCLEOTIDE SEQUENCE [LARGE SCALE GENOMIC DNA]</scope>
    <source>
        <strain evidence="5">wkB301</strain>
    </source>
</reference>
<dbReference type="InterPro" id="IPR020904">
    <property type="entry name" value="Sc_DH/Rdtase_CS"/>
</dbReference>
<gene>
    <name evidence="4" type="ORF">C4S77_10310</name>
</gene>
<accession>A0A2S8A8D9</accession>
<dbReference type="InterPro" id="IPR036291">
    <property type="entry name" value="NAD(P)-bd_dom_sf"/>
</dbReference>
<sequence length="264" mass="29312">MSKSIIITGSSSGVGLALGNFFQAKGYLVYGLSRSLPSNTNFKTIVTDITIKSEVKKAICQIEKETDSIDLLINNAARGMVGAIEDAREEEITDLFNLNLISVINMISEVLPIMRKNNTGKIINISSIGSKIGLPFRGIYSASKSSLDIVTEALRYELNNTNIQACTVNLGDVKTNIADSRIKSNVSTPYEIIFKKVYEGINQDVNNGFDPKILAPFLEKLLIQKSKLKPHYYFGSNIQKLSLFIQKVLPQKWFEKIITKYSGM</sequence>
<dbReference type="OrthoDB" id="822355at2"/>
<organism evidence="4 5">
    <name type="scientific">Apibacter adventoris</name>
    <dbReference type="NCBI Taxonomy" id="1679466"/>
    <lineage>
        <taxon>Bacteria</taxon>
        <taxon>Pseudomonadati</taxon>
        <taxon>Bacteroidota</taxon>
        <taxon>Flavobacteriia</taxon>
        <taxon>Flavobacteriales</taxon>
        <taxon>Weeksellaceae</taxon>
        <taxon>Apibacter</taxon>
    </lineage>
</organism>
<comment type="similarity">
    <text evidence="1 3">Belongs to the short-chain dehydrogenases/reductases (SDR) family.</text>
</comment>
<proteinExistence type="inferred from homology"/>
<dbReference type="PANTHER" id="PTHR43976:SF16">
    <property type="entry name" value="SHORT-CHAIN DEHYDROGENASE_REDUCTASE FAMILY PROTEIN"/>
    <property type="match status" value="1"/>
</dbReference>
<evidence type="ECO:0000313" key="4">
    <source>
        <dbReference type="EMBL" id="PQL90835.1"/>
    </source>
</evidence>
<dbReference type="PANTHER" id="PTHR43976">
    <property type="entry name" value="SHORT CHAIN DEHYDROGENASE"/>
    <property type="match status" value="1"/>
</dbReference>
<dbReference type="GO" id="GO:0016491">
    <property type="term" value="F:oxidoreductase activity"/>
    <property type="evidence" value="ECO:0007669"/>
    <property type="project" value="UniProtKB-KW"/>
</dbReference>
<dbReference type="AlphaFoldDB" id="A0A2S8A8D9"/>
<dbReference type="PRINTS" id="PR00081">
    <property type="entry name" value="GDHRDH"/>
</dbReference>
<dbReference type="Pfam" id="PF00106">
    <property type="entry name" value="adh_short"/>
    <property type="match status" value="1"/>
</dbReference>
<dbReference type="RefSeq" id="WP_105247469.1">
    <property type="nucleotide sequence ID" value="NZ_PSZM01000045.1"/>
</dbReference>
<evidence type="ECO:0000256" key="2">
    <source>
        <dbReference type="ARBA" id="ARBA00023002"/>
    </source>
</evidence>
<dbReference type="PROSITE" id="PS00061">
    <property type="entry name" value="ADH_SHORT"/>
    <property type="match status" value="1"/>
</dbReference>
<dbReference type="InterPro" id="IPR051911">
    <property type="entry name" value="SDR_oxidoreductase"/>
</dbReference>
<comment type="caution">
    <text evidence="4">The sequence shown here is derived from an EMBL/GenBank/DDBJ whole genome shotgun (WGS) entry which is preliminary data.</text>
</comment>
<protein>
    <submittedName>
        <fullName evidence="4">Short-chain dehydrogenase/reductase</fullName>
    </submittedName>
</protein>
<keyword evidence="5" id="KW-1185">Reference proteome</keyword>
<evidence type="ECO:0000313" key="5">
    <source>
        <dbReference type="Proteomes" id="UP000238042"/>
    </source>
</evidence>
<name>A0A2S8A8D9_9FLAO</name>
<dbReference type="InterPro" id="IPR002347">
    <property type="entry name" value="SDR_fam"/>
</dbReference>
<evidence type="ECO:0000256" key="1">
    <source>
        <dbReference type="ARBA" id="ARBA00006484"/>
    </source>
</evidence>
<keyword evidence="2" id="KW-0560">Oxidoreductase</keyword>